<keyword evidence="3" id="KW-1185">Reference proteome</keyword>
<accession>A0A2J6TI53</accession>
<evidence type="ECO:0000313" key="2">
    <source>
        <dbReference type="EMBL" id="PMD62697.1"/>
    </source>
</evidence>
<dbReference type="OrthoDB" id="3552629at2759"/>
<dbReference type="GeneID" id="36580162"/>
<name>A0A2J6TI53_9HELO</name>
<feature type="compositionally biased region" description="Polar residues" evidence="1">
    <location>
        <begin position="15"/>
        <end position="24"/>
    </location>
</feature>
<protein>
    <submittedName>
        <fullName evidence="2">Uncharacterized protein</fullName>
    </submittedName>
</protein>
<dbReference type="PROSITE" id="PS51257">
    <property type="entry name" value="PROKAR_LIPOPROTEIN"/>
    <property type="match status" value="1"/>
</dbReference>
<sequence length="92" mass="9784">MLTARDSSHMLLTTPKRQSSTNPINTTPLLLGACLAMGMCYYGTDQKGYYTSACSSMSNIGGVCFGNADVQAALSVQVEKGHALWPAKCPYS</sequence>
<feature type="region of interest" description="Disordered" evidence="1">
    <location>
        <begin position="1"/>
        <end position="24"/>
    </location>
</feature>
<dbReference type="InParanoid" id="A0A2J6TI53"/>
<dbReference type="Proteomes" id="UP000235371">
    <property type="component" value="Unassembled WGS sequence"/>
</dbReference>
<gene>
    <name evidence="2" type="ORF">K444DRAFT_347886</name>
</gene>
<organism evidence="2 3">
    <name type="scientific">Hyaloscypha bicolor E</name>
    <dbReference type="NCBI Taxonomy" id="1095630"/>
    <lineage>
        <taxon>Eukaryota</taxon>
        <taxon>Fungi</taxon>
        <taxon>Dikarya</taxon>
        <taxon>Ascomycota</taxon>
        <taxon>Pezizomycotina</taxon>
        <taxon>Leotiomycetes</taxon>
        <taxon>Helotiales</taxon>
        <taxon>Hyaloscyphaceae</taxon>
        <taxon>Hyaloscypha</taxon>
        <taxon>Hyaloscypha bicolor</taxon>
    </lineage>
</organism>
<evidence type="ECO:0000313" key="3">
    <source>
        <dbReference type="Proteomes" id="UP000235371"/>
    </source>
</evidence>
<proteinExistence type="predicted"/>
<dbReference type="RefSeq" id="XP_024739601.1">
    <property type="nucleotide sequence ID" value="XM_024872081.1"/>
</dbReference>
<reference evidence="2 3" key="1">
    <citation type="submission" date="2016-04" db="EMBL/GenBank/DDBJ databases">
        <title>A degradative enzymes factory behind the ericoid mycorrhizal symbiosis.</title>
        <authorList>
            <consortium name="DOE Joint Genome Institute"/>
            <person name="Martino E."/>
            <person name="Morin E."/>
            <person name="Grelet G."/>
            <person name="Kuo A."/>
            <person name="Kohler A."/>
            <person name="Daghino S."/>
            <person name="Barry K."/>
            <person name="Choi C."/>
            <person name="Cichocki N."/>
            <person name="Clum A."/>
            <person name="Copeland A."/>
            <person name="Hainaut M."/>
            <person name="Haridas S."/>
            <person name="Labutti K."/>
            <person name="Lindquist E."/>
            <person name="Lipzen A."/>
            <person name="Khouja H.-R."/>
            <person name="Murat C."/>
            <person name="Ohm R."/>
            <person name="Olson A."/>
            <person name="Spatafora J."/>
            <person name="Veneault-Fourrey C."/>
            <person name="Henrissat B."/>
            <person name="Grigoriev I."/>
            <person name="Martin F."/>
            <person name="Perotto S."/>
        </authorList>
    </citation>
    <scope>NUCLEOTIDE SEQUENCE [LARGE SCALE GENOMIC DNA]</scope>
    <source>
        <strain evidence="2 3">E</strain>
    </source>
</reference>
<evidence type="ECO:0000256" key="1">
    <source>
        <dbReference type="SAM" id="MobiDB-lite"/>
    </source>
</evidence>
<dbReference type="AlphaFoldDB" id="A0A2J6TI53"/>
<dbReference type="EMBL" id="KZ613783">
    <property type="protein sequence ID" value="PMD62697.1"/>
    <property type="molecule type" value="Genomic_DNA"/>
</dbReference>